<organism evidence="1 2">
    <name type="scientific">Holotrichia oblita</name>
    <name type="common">Chafer beetle</name>
    <dbReference type="NCBI Taxonomy" id="644536"/>
    <lineage>
        <taxon>Eukaryota</taxon>
        <taxon>Metazoa</taxon>
        <taxon>Ecdysozoa</taxon>
        <taxon>Arthropoda</taxon>
        <taxon>Hexapoda</taxon>
        <taxon>Insecta</taxon>
        <taxon>Pterygota</taxon>
        <taxon>Neoptera</taxon>
        <taxon>Endopterygota</taxon>
        <taxon>Coleoptera</taxon>
        <taxon>Polyphaga</taxon>
        <taxon>Scarabaeiformia</taxon>
        <taxon>Scarabaeidae</taxon>
        <taxon>Melolonthinae</taxon>
        <taxon>Holotrichia</taxon>
    </lineage>
</organism>
<comment type="caution">
    <text evidence="1">The sequence shown here is derived from an EMBL/GenBank/DDBJ whole genome shotgun (WGS) entry which is preliminary data.</text>
</comment>
<gene>
    <name evidence="1" type="ORF">MML48_6g00012390</name>
</gene>
<accession>A0ACB9SZE6</accession>
<dbReference type="Proteomes" id="UP001056778">
    <property type="component" value="Chromosome 6"/>
</dbReference>
<protein>
    <submittedName>
        <fullName evidence="1">Bifunctional polymyxin resistance protein arna</fullName>
    </submittedName>
</protein>
<proteinExistence type="predicted"/>
<reference evidence="1" key="1">
    <citation type="submission" date="2022-04" db="EMBL/GenBank/DDBJ databases">
        <title>Chromosome-scale genome assembly of Holotrichia oblita Faldermann.</title>
        <authorList>
            <person name="Rongchong L."/>
        </authorList>
    </citation>
    <scope>NUCLEOTIDE SEQUENCE</scope>
    <source>
        <strain evidence="1">81SQS9</strain>
    </source>
</reference>
<name>A0ACB9SZE6_HOLOL</name>
<sequence>MNTQKVLILGGNVLYCSLILYTGCGFVGRNLVAYLISNKLVSFVRVVDKVPPQVAWLNTHHKEVFNSPLVEFKSANLINPDSCKNAFATEGASWDFVINCAAETKMGQTDPVYKEGIYKLSLNCAKEAATLRVKHYVELSSGQVASSEKTPHKEDAPLDPWSFIAKWKVQVEKELSKIDGLNYTIIRPALVYGFGDKVGMTTRLIIGAVYKQLGETMKLLWNSNLSLNTVYVEDLCKAIWFVCNRDDTIGQVYNVVDDNSSTQGTISDIIADIFNIKVDYYGNLVSTVVDLVVAADEANDKHLEPWAEACRKDEIQNTPLTPHMDSELLVNKSLNLDGSKLRSLGFQYEIPKPTAEKFVAIVKDFTSMNVFPPSLSIGAS</sequence>
<dbReference type="EMBL" id="CM043020">
    <property type="protein sequence ID" value="KAI4459907.1"/>
    <property type="molecule type" value="Genomic_DNA"/>
</dbReference>
<keyword evidence="2" id="KW-1185">Reference proteome</keyword>
<evidence type="ECO:0000313" key="2">
    <source>
        <dbReference type="Proteomes" id="UP001056778"/>
    </source>
</evidence>
<evidence type="ECO:0000313" key="1">
    <source>
        <dbReference type="EMBL" id="KAI4459907.1"/>
    </source>
</evidence>